<keyword evidence="1 5" id="KW-0949">S-adenosyl-L-methionine</keyword>
<dbReference type="PROSITE" id="PS51918">
    <property type="entry name" value="RADICAL_SAM"/>
    <property type="match status" value="1"/>
</dbReference>
<keyword evidence="2" id="KW-0479">Metal-binding</keyword>
<dbReference type="GO" id="GO:0051539">
    <property type="term" value="F:4 iron, 4 sulfur cluster binding"/>
    <property type="evidence" value="ECO:0007669"/>
    <property type="project" value="UniProtKB-KW"/>
</dbReference>
<evidence type="ECO:0000259" key="7">
    <source>
        <dbReference type="PROSITE" id="PS51918"/>
    </source>
</evidence>
<evidence type="ECO:0000256" key="2">
    <source>
        <dbReference type="ARBA" id="ARBA00022723"/>
    </source>
</evidence>
<dbReference type="PANTHER" id="PTHR43726">
    <property type="entry name" value="3-METHYLORNITHINE SYNTHASE"/>
    <property type="match status" value="1"/>
</dbReference>
<dbReference type="AlphaFoldDB" id="A0A7W0CAT8"/>
<name>A0A7W0CAT8_9BACT</name>
<evidence type="ECO:0000313" key="8">
    <source>
        <dbReference type="EMBL" id="MBA2882267.1"/>
    </source>
</evidence>
<keyword evidence="8" id="KW-0808">Transferase</keyword>
<feature type="domain" description="Radical SAM core" evidence="7">
    <location>
        <begin position="37"/>
        <end position="262"/>
    </location>
</feature>
<dbReference type="Pfam" id="PF04055">
    <property type="entry name" value="Radical_SAM"/>
    <property type="match status" value="1"/>
</dbReference>
<dbReference type="SFLD" id="SFLDF00348">
    <property type="entry name" value="FeFe_hydrogenase_maturase_(Hyd"/>
    <property type="match status" value="1"/>
</dbReference>
<dbReference type="CDD" id="cd01335">
    <property type="entry name" value="Radical_SAM"/>
    <property type="match status" value="1"/>
</dbReference>
<dbReference type="RefSeq" id="WP_181551908.1">
    <property type="nucleotide sequence ID" value="NZ_JACDUS010000008.1"/>
</dbReference>
<keyword evidence="5" id="KW-0004">4Fe-4S</keyword>
<dbReference type="GO" id="GO:0004076">
    <property type="term" value="F:biotin synthase activity"/>
    <property type="evidence" value="ECO:0007669"/>
    <property type="project" value="UniProtKB-EC"/>
</dbReference>
<dbReference type="SMART" id="SM00729">
    <property type="entry name" value="Elp3"/>
    <property type="match status" value="1"/>
</dbReference>
<feature type="binding site" evidence="5">
    <location>
        <position position="55"/>
    </location>
    <ligand>
        <name>[4Fe-4S] cluster</name>
        <dbReference type="ChEBI" id="CHEBI:49883"/>
        <note>4Fe-4S-S-AdoMet</note>
    </ligand>
</feature>
<dbReference type="SFLD" id="SFLDS00029">
    <property type="entry name" value="Radical_SAM"/>
    <property type="match status" value="1"/>
</dbReference>
<accession>A0A7W0CAT8</accession>
<evidence type="ECO:0000256" key="3">
    <source>
        <dbReference type="ARBA" id="ARBA00023004"/>
    </source>
</evidence>
<dbReference type="NCBIfam" id="TIGR03956">
    <property type="entry name" value="rSAM_HydE"/>
    <property type="match status" value="1"/>
</dbReference>
<feature type="binding site" evidence="6">
    <location>
        <position position="150"/>
    </location>
    <ligand>
        <name>S-adenosyl-L-methionine</name>
        <dbReference type="ChEBI" id="CHEBI:59789"/>
    </ligand>
</feature>
<evidence type="ECO:0000256" key="4">
    <source>
        <dbReference type="ARBA" id="ARBA00023014"/>
    </source>
</evidence>
<dbReference type="InterPro" id="IPR024021">
    <property type="entry name" value="FeFe-hyd_HydE_rSAM"/>
</dbReference>
<dbReference type="InterPro" id="IPR007197">
    <property type="entry name" value="rSAM"/>
</dbReference>
<evidence type="ECO:0000313" key="9">
    <source>
        <dbReference type="Proteomes" id="UP000525298"/>
    </source>
</evidence>
<dbReference type="InterPro" id="IPR013785">
    <property type="entry name" value="Aldolase_TIM"/>
</dbReference>
<sequence>MELDKNPISAWLQEDDTDRLETLWHAADRVRRENVGDAVHLRGLIEFSNHCQRNCFYCGLRSANKKIRRYRMDLDEIVHCACQAKDLGYGTVVLQSGEDPGCSDHWVASLVRTIKEQTGLAVTLSLGERGRDAFLLWRDAGADRYLMRFETSNAGLYARLHPGAPGLEERFRQLLWLRELGYEVGSGVLVGLPGSTHMDLANDILMFAELDLDMIGIGPWIKHESTPLGRGELQDNTDHKRVAASETMTYKMMALARLACPRSNIPSTTALATINAENGCEHGLRRGANVLMPNMTPAVHRADYEIYPAKACFLESSEQRFRIENIGRYVGTGRGDSPNRDARIATGETL</sequence>
<reference evidence="8 9" key="1">
    <citation type="submission" date="2020-07" db="EMBL/GenBank/DDBJ databases">
        <title>Genomic Encyclopedia of Type Strains, Phase IV (KMG-IV): sequencing the most valuable type-strain genomes for metagenomic binning, comparative biology and taxonomic classification.</title>
        <authorList>
            <person name="Goeker M."/>
        </authorList>
    </citation>
    <scope>NUCLEOTIDE SEQUENCE [LARGE SCALE GENOMIC DNA]</scope>
    <source>
        <strain evidence="8 9">DSM 17721</strain>
    </source>
</reference>
<comment type="caution">
    <text evidence="8">The sequence shown here is derived from an EMBL/GenBank/DDBJ whole genome shotgun (WGS) entry which is preliminary data.</text>
</comment>
<keyword evidence="4 5" id="KW-0411">Iron-sulfur</keyword>
<dbReference type="GO" id="GO:0046872">
    <property type="term" value="F:metal ion binding"/>
    <property type="evidence" value="ECO:0007669"/>
    <property type="project" value="UniProtKB-KW"/>
</dbReference>
<dbReference type="InterPro" id="IPR034422">
    <property type="entry name" value="HydE/PylB-like"/>
</dbReference>
<evidence type="ECO:0000256" key="6">
    <source>
        <dbReference type="PIRSR" id="PIRSR004762-2"/>
    </source>
</evidence>
<evidence type="ECO:0000256" key="5">
    <source>
        <dbReference type="PIRSR" id="PIRSR004762-1"/>
    </source>
</evidence>
<organism evidence="8 9">
    <name type="scientific">Desulfosalsimonas propionicica</name>
    <dbReference type="NCBI Taxonomy" id="332175"/>
    <lineage>
        <taxon>Bacteria</taxon>
        <taxon>Pseudomonadati</taxon>
        <taxon>Thermodesulfobacteriota</taxon>
        <taxon>Desulfobacteria</taxon>
        <taxon>Desulfobacterales</taxon>
        <taxon>Desulfosalsimonadaceae</taxon>
        <taxon>Desulfosalsimonas</taxon>
    </lineage>
</organism>
<dbReference type="Proteomes" id="UP000525298">
    <property type="component" value="Unassembled WGS sequence"/>
</dbReference>
<keyword evidence="9" id="KW-1185">Reference proteome</keyword>
<protein>
    <submittedName>
        <fullName evidence="8">Biotin synthase</fullName>
        <ecNumber evidence="8">2.8.1.6</ecNumber>
    </submittedName>
</protein>
<feature type="binding site" evidence="5">
    <location>
        <position position="51"/>
    </location>
    <ligand>
        <name>[4Fe-4S] cluster</name>
        <dbReference type="ChEBI" id="CHEBI:49883"/>
        <note>4Fe-4S-S-AdoMet</note>
    </ligand>
</feature>
<dbReference type="SFLD" id="SFLDG01060">
    <property type="entry name" value="BATS_domain_containing"/>
    <property type="match status" value="1"/>
</dbReference>
<dbReference type="InterPro" id="IPR006638">
    <property type="entry name" value="Elp3/MiaA/NifB-like_rSAM"/>
</dbReference>
<dbReference type="PIRSF" id="PIRSF004762">
    <property type="entry name" value="CHP00423"/>
    <property type="match status" value="1"/>
</dbReference>
<feature type="binding site" evidence="5">
    <location>
        <position position="58"/>
    </location>
    <ligand>
        <name>[4Fe-4S] cluster</name>
        <dbReference type="ChEBI" id="CHEBI:49883"/>
        <note>4Fe-4S-S-AdoMet</note>
    </ligand>
</feature>
<dbReference type="EMBL" id="JACDUS010000008">
    <property type="protein sequence ID" value="MBA2882267.1"/>
    <property type="molecule type" value="Genomic_DNA"/>
</dbReference>
<dbReference type="EC" id="2.8.1.6" evidence="8"/>
<keyword evidence="3 5" id="KW-0408">Iron</keyword>
<feature type="binding site" evidence="6">
    <location>
        <position position="170"/>
    </location>
    <ligand>
        <name>S-adenosyl-L-methionine</name>
        <dbReference type="ChEBI" id="CHEBI:59789"/>
    </ligand>
</feature>
<dbReference type="SFLD" id="SFLDG01280">
    <property type="entry name" value="HydE/PylB-like"/>
    <property type="match status" value="1"/>
</dbReference>
<comment type="cofactor">
    <cofactor evidence="5">
        <name>[4Fe-4S] cluster</name>
        <dbReference type="ChEBI" id="CHEBI:49883"/>
    </cofactor>
    <text evidence="5">Binds 1 [4Fe-4S] cluster. The cluster is coordinated with 3 cysteines and an exchangeable S-adenosyl-L-methionine.</text>
</comment>
<evidence type="ECO:0000256" key="1">
    <source>
        <dbReference type="ARBA" id="ARBA00022691"/>
    </source>
</evidence>
<dbReference type="SUPFAM" id="SSF102114">
    <property type="entry name" value="Radical SAM enzymes"/>
    <property type="match status" value="1"/>
</dbReference>
<feature type="binding site" evidence="6">
    <location>
        <position position="125"/>
    </location>
    <ligand>
        <name>(3R)-3-methyl-D-ornithine</name>
        <dbReference type="ChEBI" id="CHEBI:64642"/>
    </ligand>
</feature>
<gene>
    <name evidence="8" type="ORF">HNR65_002609</name>
</gene>
<dbReference type="PANTHER" id="PTHR43726:SF1">
    <property type="entry name" value="BIOTIN SYNTHASE"/>
    <property type="match status" value="1"/>
</dbReference>
<dbReference type="InterPro" id="IPR058240">
    <property type="entry name" value="rSAM_sf"/>
</dbReference>
<dbReference type="Gene3D" id="3.20.20.70">
    <property type="entry name" value="Aldolase class I"/>
    <property type="match status" value="1"/>
</dbReference>
<proteinExistence type="predicted"/>